<accession>A0A368FJV4</accession>
<keyword evidence="3" id="KW-1185">Reference proteome</keyword>
<comment type="caution">
    <text evidence="2">The sequence shown here is derived from an EMBL/GenBank/DDBJ whole genome shotgun (WGS) entry which is preliminary data.</text>
</comment>
<dbReference type="EMBL" id="JOJR01001394">
    <property type="protein sequence ID" value="RCN31085.1"/>
    <property type="molecule type" value="Genomic_DNA"/>
</dbReference>
<dbReference type="AlphaFoldDB" id="A0A368FJV4"/>
<reference evidence="2 3" key="1">
    <citation type="submission" date="2014-10" db="EMBL/GenBank/DDBJ databases">
        <title>Draft genome of the hookworm Ancylostoma caninum.</title>
        <authorList>
            <person name="Mitreva M."/>
        </authorList>
    </citation>
    <scope>NUCLEOTIDE SEQUENCE [LARGE SCALE GENOMIC DNA]</scope>
    <source>
        <strain evidence="2 3">Baltimore</strain>
    </source>
</reference>
<feature type="signal peptide" evidence="1">
    <location>
        <begin position="1"/>
        <end position="16"/>
    </location>
</feature>
<sequence>MKLPLLTLVLFVGAQSFTIPLLFGGISVDKTPNNEVVIGINRGINILGNGVDGRTNFVVGNGTFNANDAAGVLVNGKRTGPRTSLGAGKDGFNIGSEILVEEPTKKNARK</sequence>
<keyword evidence="1" id="KW-0732">Signal</keyword>
<organism evidence="2 3">
    <name type="scientific">Ancylostoma caninum</name>
    <name type="common">Dog hookworm</name>
    <dbReference type="NCBI Taxonomy" id="29170"/>
    <lineage>
        <taxon>Eukaryota</taxon>
        <taxon>Metazoa</taxon>
        <taxon>Ecdysozoa</taxon>
        <taxon>Nematoda</taxon>
        <taxon>Chromadorea</taxon>
        <taxon>Rhabditida</taxon>
        <taxon>Rhabditina</taxon>
        <taxon>Rhabditomorpha</taxon>
        <taxon>Strongyloidea</taxon>
        <taxon>Ancylostomatidae</taxon>
        <taxon>Ancylostomatinae</taxon>
        <taxon>Ancylostoma</taxon>
    </lineage>
</organism>
<evidence type="ECO:0000313" key="2">
    <source>
        <dbReference type="EMBL" id="RCN31085.1"/>
    </source>
</evidence>
<name>A0A368FJV4_ANCCA</name>
<feature type="chain" id="PRO_5016883584" evidence="1">
    <location>
        <begin position="17"/>
        <end position="110"/>
    </location>
</feature>
<gene>
    <name evidence="2" type="ORF">ANCCAN_23143</name>
</gene>
<evidence type="ECO:0000313" key="3">
    <source>
        <dbReference type="Proteomes" id="UP000252519"/>
    </source>
</evidence>
<evidence type="ECO:0000256" key="1">
    <source>
        <dbReference type="SAM" id="SignalP"/>
    </source>
</evidence>
<proteinExistence type="predicted"/>
<dbReference type="Proteomes" id="UP000252519">
    <property type="component" value="Unassembled WGS sequence"/>
</dbReference>
<protein>
    <submittedName>
        <fullName evidence="2">Uncharacterized protein</fullName>
    </submittedName>
</protein>
<dbReference type="OrthoDB" id="5866410at2759"/>